<keyword evidence="8" id="KW-0073">Auxin biosynthesis</keyword>
<dbReference type="EC" id="1.-.-.-" evidence="10"/>
<dbReference type="GO" id="GO:0009851">
    <property type="term" value="P:auxin biosynthetic process"/>
    <property type="evidence" value="ECO:0007669"/>
    <property type="project" value="UniProtKB-KW"/>
</dbReference>
<evidence type="ECO:0000256" key="9">
    <source>
        <dbReference type="ARBA" id="ARBA00047707"/>
    </source>
</evidence>
<proteinExistence type="inferred from homology"/>
<reference evidence="11 12" key="1">
    <citation type="submission" date="2023-12" db="EMBL/GenBank/DDBJ databases">
        <title>A high-quality genome assembly for Dillenia turbinata (Dilleniales).</title>
        <authorList>
            <person name="Chanderbali A."/>
        </authorList>
    </citation>
    <scope>NUCLEOTIDE SEQUENCE [LARGE SCALE GENOMIC DNA]</scope>
    <source>
        <strain evidence="11">LSX21</strain>
        <tissue evidence="11">Leaf</tissue>
    </source>
</reference>
<dbReference type="InterPro" id="IPR036188">
    <property type="entry name" value="FAD/NAD-bd_sf"/>
</dbReference>
<protein>
    <recommendedName>
        <fullName evidence="10">Flavin-containing monooxygenase</fullName>
        <ecNumber evidence="10">1.-.-.-</ecNumber>
    </recommendedName>
</protein>
<keyword evidence="7 10" id="KW-0560">Oxidoreductase</keyword>
<dbReference type="Pfam" id="PF00743">
    <property type="entry name" value="FMO-like"/>
    <property type="match status" value="1"/>
</dbReference>
<evidence type="ECO:0000256" key="3">
    <source>
        <dbReference type="ARBA" id="ARBA00009183"/>
    </source>
</evidence>
<evidence type="ECO:0000313" key="11">
    <source>
        <dbReference type="EMBL" id="KAK6939963.1"/>
    </source>
</evidence>
<dbReference type="GO" id="GO:0103075">
    <property type="term" value="F:indole-3-pyruvate monooxygenase activity"/>
    <property type="evidence" value="ECO:0007669"/>
    <property type="project" value="UniProtKB-EC"/>
</dbReference>
<gene>
    <name evidence="11" type="ORF">RJ641_029494</name>
</gene>
<keyword evidence="4 10" id="KW-0285">Flavoprotein</keyword>
<comment type="pathway">
    <text evidence="2">Plant hormone metabolism; auxin biosynthesis.</text>
</comment>
<evidence type="ECO:0000256" key="7">
    <source>
        <dbReference type="ARBA" id="ARBA00023002"/>
    </source>
</evidence>
<evidence type="ECO:0000256" key="6">
    <source>
        <dbReference type="ARBA" id="ARBA00022857"/>
    </source>
</evidence>
<evidence type="ECO:0000256" key="2">
    <source>
        <dbReference type="ARBA" id="ARBA00004814"/>
    </source>
</evidence>
<dbReference type="PANTHER" id="PTHR43539">
    <property type="entry name" value="FLAVIN-BINDING MONOOXYGENASE-LIKE PROTEIN (AFU_ORTHOLOGUE AFUA_4G09220)"/>
    <property type="match status" value="1"/>
</dbReference>
<comment type="catalytic activity">
    <reaction evidence="9">
        <text>indole-3-pyruvate + NADPH + O2 + H(+) = (indol-3-yl)acetate + CO2 + NADP(+) + H2O</text>
        <dbReference type="Rhea" id="RHEA:34331"/>
        <dbReference type="ChEBI" id="CHEBI:15377"/>
        <dbReference type="ChEBI" id="CHEBI:15378"/>
        <dbReference type="ChEBI" id="CHEBI:15379"/>
        <dbReference type="ChEBI" id="CHEBI:16526"/>
        <dbReference type="ChEBI" id="CHEBI:17640"/>
        <dbReference type="ChEBI" id="CHEBI:30854"/>
        <dbReference type="ChEBI" id="CHEBI:57783"/>
        <dbReference type="ChEBI" id="CHEBI:58349"/>
        <dbReference type="EC" id="1.14.13.168"/>
    </reaction>
</comment>
<dbReference type="PRINTS" id="PR00368">
    <property type="entry name" value="FADPNR"/>
</dbReference>
<dbReference type="SUPFAM" id="SSF51905">
    <property type="entry name" value="FAD/NAD(P)-binding domain"/>
    <property type="match status" value="2"/>
</dbReference>
<accession>A0AAN8ZMS2</accession>
<dbReference type="InterPro" id="IPR020946">
    <property type="entry name" value="Flavin_mOase-like"/>
</dbReference>
<sequence length="417" mass="46774">MIISFTRSNYLYPWQSRSHTNNFSLIQNNLPSPFVCSEREIMEVVVVIVGAGPAGLATSACLNLHSIPNIVLEREDCSASLWRKHTYDRIKLHLGKQFCALPHMPFPPHAPTFVPKSGFLCYLDNYISEFDLNPFYNRKVESAFYSEDNQKWQVQAMNTTSNVLEHYVAQFLVVATGDNSLGVIPRLPGLETFRGEYMHSSEYKNGKKYVNQDVLVVGAGNSGMEIAYDLSSTGANTSLSVRGKVHVLTKELVYLGMSLLQYLPCKIVDLIILILRRLQFGDLADYGLQQPENGPFYIKAITGQSPTIDVGAMPKIKTGDIRIYPEISKVEGSKVVFANGKVDQFDAIIFATGYKSTVLNWLKHEDNLFNEDGMPRQKFPNHWRGEKGLYCVGFAQRGLAGISKDAQNVADDIHRML</sequence>
<comment type="caution">
    <text evidence="11">The sequence shown here is derived from an EMBL/GenBank/DDBJ whole genome shotgun (WGS) entry which is preliminary data.</text>
</comment>
<dbReference type="GO" id="GO:0004499">
    <property type="term" value="F:N,N-dimethylaniline monooxygenase activity"/>
    <property type="evidence" value="ECO:0007669"/>
    <property type="project" value="InterPro"/>
</dbReference>
<name>A0AAN8ZMS2_9MAGN</name>
<dbReference type="GO" id="GO:0050660">
    <property type="term" value="F:flavin adenine dinucleotide binding"/>
    <property type="evidence" value="ECO:0007669"/>
    <property type="project" value="InterPro"/>
</dbReference>
<keyword evidence="5 10" id="KW-0274">FAD</keyword>
<dbReference type="PRINTS" id="PR00469">
    <property type="entry name" value="PNDRDTASEII"/>
</dbReference>
<dbReference type="Proteomes" id="UP001370490">
    <property type="component" value="Unassembled WGS sequence"/>
</dbReference>
<comment type="similarity">
    <text evidence="3 10">Belongs to the FMO family.</text>
</comment>
<evidence type="ECO:0000256" key="4">
    <source>
        <dbReference type="ARBA" id="ARBA00022630"/>
    </source>
</evidence>
<evidence type="ECO:0000313" key="12">
    <source>
        <dbReference type="Proteomes" id="UP001370490"/>
    </source>
</evidence>
<dbReference type="InterPro" id="IPR050982">
    <property type="entry name" value="Auxin_biosynth/cation_transpt"/>
</dbReference>
<keyword evidence="6" id="KW-0521">NADP</keyword>
<dbReference type="Gene3D" id="3.50.50.60">
    <property type="entry name" value="FAD/NAD(P)-binding domain"/>
    <property type="match status" value="1"/>
</dbReference>
<comment type="cofactor">
    <cofactor evidence="1 10">
        <name>FAD</name>
        <dbReference type="ChEBI" id="CHEBI:57692"/>
    </cofactor>
</comment>
<evidence type="ECO:0000256" key="10">
    <source>
        <dbReference type="RuleBase" id="RU361177"/>
    </source>
</evidence>
<dbReference type="EMBL" id="JBAMMX010000005">
    <property type="protein sequence ID" value="KAK6939963.1"/>
    <property type="molecule type" value="Genomic_DNA"/>
</dbReference>
<keyword evidence="10 11" id="KW-0503">Monooxygenase</keyword>
<organism evidence="11 12">
    <name type="scientific">Dillenia turbinata</name>
    <dbReference type="NCBI Taxonomy" id="194707"/>
    <lineage>
        <taxon>Eukaryota</taxon>
        <taxon>Viridiplantae</taxon>
        <taxon>Streptophyta</taxon>
        <taxon>Embryophyta</taxon>
        <taxon>Tracheophyta</taxon>
        <taxon>Spermatophyta</taxon>
        <taxon>Magnoliopsida</taxon>
        <taxon>eudicotyledons</taxon>
        <taxon>Gunneridae</taxon>
        <taxon>Pentapetalae</taxon>
        <taxon>Dilleniales</taxon>
        <taxon>Dilleniaceae</taxon>
        <taxon>Dillenia</taxon>
    </lineage>
</organism>
<dbReference type="AlphaFoldDB" id="A0AAN8ZMS2"/>
<evidence type="ECO:0000256" key="8">
    <source>
        <dbReference type="ARBA" id="ARBA00023070"/>
    </source>
</evidence>
<evidence type="ECO:0000256" key="5">
    <source>
        <dbReference type="ARBA" id="ARBA00022827"/>
    </source>
</evidence>
<evidence type="ECO:0000256" key="1">
    <source>
        <dbReference type="ARBA" id="ARBA00001974"/>
    </source>
</evidence>
<keyword evidence="12" id="KW-1185">Reference proteome</keyword>
<dbReference type="PANTHER" id="PTHR43539:SF9">
    <property type="entry name" value="INDOLE-3-PYRUVATE MONOOXYGENASE YUCCA11-RELATED"/>
    <property type="match status" value="1"/>
</dbReference>
<dbReference type="GO" id="GO:0050661">
    <property type="term" value="F:NADP binding"/>
    <property type="evidence" value="ECO:0007669"/>
    <property type="project" value="InterPro"/>
</dbReference>